<dbReference type="Pfam" id="PF00583">
    <property type="entry name" value="Acetyltransf_1"/>
    <property type="match status" value="1"/>
</dbReference>
<keyword evidence="3" id="KW-1185">Reference proteome</keyword>
<evidence type="ECO:0000313" key="3">
    <source>
        <dbReference type="Proteomes" id="UP000564806"/>
    </source>
</evidence>
<comment type="caution">
    <text evidence="2">The sequence shown here is derived from an EMBL/GenBank/DDBJ whole genome shotgun (WGS) entry which is preliminary data.</text>
</comment>
<proteinExistence type="predicted"/>
<dbReference type="PANTHER" id="PTHR43259">
    <property type="entry name" value="SPT10P"/>
    <property type="match status" value="1"/>
</dbReference>
<organism evidence="2 3">
    <name type="scientific">Paenibacillus agri</name>
    <dbReference type="NCBI Taxonomy" id="2744309"/>
    <lineage>
        <taxon>Bacteria</taxon>
        <taxon>Bacillati</taxon>
        <taxon>Bacillota</taxon>
        <taxon>Bacilli</taxon>
        <taxon>Bacillales</taxon>
        <taxon>Paenibacillaceae</taxon>
        <taxon>Paenibacillus</taxon>
    </lineage>
</organism>
<protein>
    <submittedName>
        <fullName evidence="2">GNAT family N-acetyltransferase</fullName>
    </submittedName>
</protein>
<evidence type="ECO:0000313" key="2">
    <source>
        <dbReference type="EMBL" id="NUU59759.1"/>
    </source>
</evidence>
<sequence>MDESTFQFFLSQSTREYAAEKVKSGAWDPDNALKLSQEAITRFLPSGLHTEGAYLYSVVHEDVEESIGYIWFNVTEGRGGREAFIYDIYIFEPYQGKGYGKLTMQALDEEASKMGVTKIGLHVFGQNTRAFELYKKMGYIITDISMSKELKLEEDRS</sequence>
<dbReference type="EMBL" id="JABWCS010000192">
    <property type="protein sequence ID" value="NUU59759.1"/>
    <property type="molecule type" value="Genomic_DNA"/>
</dbReference>
<dbReference type="SUPFAM" id="SSF55729">
    <property type="entry name" value="Acyl-CoA N-acyltransferases (Nat)"/>
    <property type="match status" value="1"/>
</dbReference>
<evidence type="ECO:0000259" key="1">
    <source>
        <dbReference type="PROSITE" id="PS51186"/>
    </source>
</evidence>
<dbReference type="PANTHER" id="PTHR43259:SF1">
    <property type="entry name" value="N-ACETYLTRANSFERASE DOMAIN-CONTAINING PROTEIN"/>
    <property type="match status" value="1"/>
</dbReference>
<dbReference type="Proteomes" id="UP000564806">
    <property type="component" value="Unassembled WGS sequence"/>
</dbReference>
<dbReference type="InterPro" id="IPR016181">
    <property type="entry name" value="Acyl_CoA_acyltransferase"/>
</dbReference>
<feature type="domain" description="N-acetyltransferase" evidence="1">
    <location>
        <begin position="1"/>
        <end position="157"/>
    </location>
</feature>
<gene>
    <name evidence="2" type="ORF">HPT30_05245</name>
</gene>
<dbReference type="InterPro" id="IPR000182">
    <property type="entry name" value="GNAT_dom"/>
</dbReference>
<dbReference type="AlphaFoldDB" id="A0A850EJ86"/>
<dbReference type="PROSITE" id="PS51186">
    <property type="entry name" value="GNAT"/>
    <property type="match status" value="1"/>
</dbReference>
<name>A0A850EJ86_9BACL</name>
<dbReference type="InterPro" id="IPR052829">
    <property type="entry name" value="N-acetyltransferase_domain"/>
</dbReference>
<accession>A0A850EJ86</accession>
<keyword evidence="2" id="KW-0808">Transferase</keyword>
<dbReference type="Gene3D" id="3.40.630.30">
    <property type="match status" value="1"/>
</dbReference>
<reference evidence="2" key="1">
    <citation type="submission" date="2020-06" db="EMBL/GenBank/DDBJ databases">
        <title>Paenibacillus sp. nov., isolated from soil.</title>
        <authorList>
            <person name="Seo Y.L."/>
        </authorList>
    </citation>
    <scope>NUCLEOTIDE SEQUENCE [LARGE SCALE GENOMIC DNA]</scope>
    <source>
        <strain evidence="2">JW14</strain>
    </source>
</reference>
<dbReference type="CDD" id="cd04301">
    <property type="entry name" value="NAT_SF"/>
    <property type="match status" value="1"/>
</dbReference>
<dbReference type="GO" id="GO:0016747">
    <property type="term" value="F:acyltransferase activity, transferring groups other than amino-acyl groups"/>
    <property type="evidence" value="ECO:0007669"/>
    <property type="project" value="InterPro"/>
</dbReference>